<comment type="caution">
    <text evidence="3">The sequence shown here is derived from an EMBL/GenBank/DDBJ whole genome shotgun (WGS) entry which is preliminary data.</text>
</comment>
<evidence type="ECO:0000259" key="2">
    <source>
        <dbReference type="PROSITE" id="PS50943"/>
    </source>
</evidence>
<dbReference type="PROSITE" id="PS50943">
    <property type="entry name" value="HTH_CROC1"/>
    <property type="match status" value="1"/>
</dbReference>
<protein>
    <submittedName>
        <fullName evidence="3">Helix-turn-helix transcriptional regulator</fullName>
    </submittedName>
</protein>
<gene>
    <name evidence="3" type="ORF">RWD45_15615</name>
</gene>
<keyword evidence="1" id="KW-0238">DNA-binding</keyword>
<dbReference type="InterPro" id="IPR001387">
    <property type="entry name" value="Cro/C1-type_HTH"/>
</dbReference>
<proteinExistence type="predicted"/>
<dbReference type="Pfam" id="PF01381">
    <property type="entry name" value="HTH_3"/>
    <property type="match status" value="1"/>
</dbReference>
<evidence type="ECO:0000313" key="4">
    <source>
        <dbReference type="Proteomes" id="UP001275315"/>
    </source>
</evidence>
<organism evidence="3 4">
    <name type="scientific">Paracerasibacillus soli</name>
    <dbReference type="NCBI Taxonomy" id="480284"/>
    <lineage>
        <taxon>Bacteria</taxon>
        <taxon>Bacillati</taxon>
        <taxon>Bacillota</taxon>
        <taxon>Bacilli</taxon>
        <taxon>Bacillales</taxon>
        <taxon>Bacillaceae</taxon>
        <taxon>Paracerasibacillus</taxon>
    </lineage>
</organism>
<dbReference type="InterPro" id="IPR050807">
    <property type="entry name" value="TransReg_Diox_bact_type"/>
</dbReference>
<sequence>MKSLGEIVRQRRLGKNLTLDQLAILIDSSKSYLSKLENNHIEKPKPSTLRKIAKQLDMEYNELVMHSNYVDKDTMSWKLPSATYYEIDSILEDKKNIIMVQGKILEKGEREKLLKMVQLLFDWSKFGSSLL</sequence>
<dbReference type="PANTHER" id="PTHR46797">
    <property type="entry name" value="HTH-TYPE TRANSCRIPTIONAL REGULATOR"/>
    <property type="match status" value="1"/>
</dbReference>
<name>A0ABU5CTR9_9BACI</name>
<evidence type="ECO:0000313" key="3">
    <source>
        <dbReference type="EMBL" id="MDY0409734.1"/>
    </source>
</evidence>
<dbReference type="CDD" id="cd00093">
    <property type="entry name" value="HTH_XRE"/>
    <property type="match status" value="1"/>
</dbReference>
<keyword evidence="4" id="KW-1185">Reference proteome</keyword>
<dbReference type="Proteomes" id="UP001275315">
    <property type="component" value="Unassembled WGS sequence"/>
</dbReference>
<accession>A0ABU5CTR9</accession>
<feature type="domain" description="HTH cro/C1-type" evidence="2">
    <location>
        <begin position="8"/>
        <end position="63"/>
    </location>
</feature>
<evidence type="ECO:0000256" key="1">
    <source>
        <dbReference type="ARBA" id="ARBA00023125"/>
    </source>
</evidence>
<dbReference type="EMBL" id="JAWDIQ010000002">
    <property type="protein sequence ID" value="MDY0409734.1"/>
    <property type="molecule type" value="Genomic_DNA"/>
</dbReference>
<dbReference type="InterPro" id="IPR010982">
    <property type="entry name" value="Lambda_DNA-bd_dom_sf"/>
</dbReference>
<dbReference type="SUPFAM" id="SSF47413">
    <property type="entry name" value="lambda repressor-like DNA-binding domains"/>
    <property type="match status" value="1"/>
</dbReference>
<dbReference type="PANTHER" id="PTHR46797:SF1">
    <property type="entry name" value="METHYLPHOSPHONATE SYNTHASE"/>
    <property type="match status" value="1"/>
</dbReference>
<reference evidence="3 4" key="1">
    <citation type="submission" date="2023-10" db="EMBL/GenBank/DDBJ databases">
        <title>Virgibacillus soli CC-YMP-6 genome.</title>
        <authorList>
            <person name="Miliotis G."/>
            <person name="Sengupta P."/>
            <person name="Hameed A."/>
            <person name="Chuvochina M."/>
            <person name="Mcdonagh F."/>
            <person name="Simpson A.C."/>
            <person name="Singh N.K."/>
            <person name="Rekha P.D."/>
            <person name="Raman K."/>
            <person name="Hugenholtz P."/>
            <person name="Venkateswaran K."/>
        </authorList>
    </citation>
    <scope>NUCLEOTIDE SEQUENCE [LARGE SCALE GENOMIC DNA]</scope>
    <source>
        <strain evidence="3 4">CC-YMP-6</strain>
    </source>
</reference>
<dbReference type="Gene3D" id="1.10.260.40">
    <property type="entry name" value="lambda repressor-like DNA-binding domains"/>
    <property type="match status" value="1"/>
</dbReference>
<dbReference type="RefSeq" id="WP_320380529.1">
    <property type="nucleotide sequence ID" value="NZ_JAWDIQ010000002.1"/>
</dbReference>
<dbReference type="SMART" id="SM00530">
    <property type="entry name" value="HTH_XRE"/>
    <property type="match status" value="1"/>
</dbReference>